<dbReference type="PANTHER" id="PTHR31376">
    <property type="entry name" value="OS09G0467300 PROTEIN-RELATED"/>
    <property type="match status" value="1"/>
</dbReference>
<dbReference type="AlphaFoldDB" id="A0A4Y7JXM0"/>
<dbReference type="GO" id="GO:0005345">
    <property type="term" value="F:purine nucleobase transmembrane transporter activity"/>
    <property type="evidence" value="ECO:0007669"/>
    <property type="project" value="UniProtKB-ARBA"/>
</dbReference>
<feature type="transmembrane region" description="Helical" evidence="7">
    <location>
        <begin position="38"/>
        <end position="60"/>
    </location>
</feature>
<keyword evidence="4 7" id="KW-0812">Transmembrane</keyword>
<feature type="transmembrane region" description="Helical" evidence="7">
    <location>
        <begin position="72"/>
        <end position="93"/>
    </location>
</feature>
<evidence type="ECO:0000313" key="9">
    <source>
        <dbReference type="Proteomes" id="UP000316621"/>
    </source>
</evidence>
<comment type="subcellular location">
    <subcellularLocation>
        <location evidence="1">Membrane</location>
    </subcellularLocation>
</comment>
<evidence type="ECO:0000313" key="8">
    <source>
        <dbReference type="EMBL" id="RZC64741.1"/>
    </source>
</evidence>
<keyword evidence="3" id="KW-0813">Transport</keyword>
<feature type="transmembrane region" description="Helical" evidence="7">
    <location>
        <begin position="6"/>
        <end position="26"/>
    </location>
</feature>
<evidence type="ECO:0000256" key="3">
    <source>
        <dbReference type="ARBA" id="ARBA00022448"/>
    </source>
</evidence>
<dbReference type="EMBL" id="CM010720">
    <property type="protein sequence ID" value="RZC64741.1"/>
    <property type="molecule type" value="Genomic_DNA"/>
</dbReference>
<keyword evidence="5 7" id="KW-1133">Transmembrane helix</keyword>
<evidence type="ECO:0000256" key="7">
    <source>
        <dbReference type="SAM" id="Phobius"/>
    </source>
</evidence>
<feature type="non-terminal residue" evidence="8">
    <location>
        <position position="1"/>
    </location>
</feature>
<dbReference type="Proteomes" id="UP000316621">
    <property type="component" value="Chromosome 6"/>
</dbReference>
<dbReference type="InterPro" id="IPR030182">
    <property type="entry name" value="PUP_plant"/>
</dbReference>
<proteinExistence type="inferred from homology"/>
<dbReference type="GO" id="GO:0015211">
    <property type="term" value="F:purine nucleoside transmembrane transporter activity"/>
    <property type="evidence" value="ECO:0007669"/>
    <property type="project" value="InterPro"/>
</dbReference>
<evidence type="ECO:0000256" key="5">
    <source>
        <dbReference type="ARBA" id="ARBA00022989"/>
    </source>
</evidence>
<comment type="similarity">
    <text evidence="2">Belongs to the purine permeases (TC 2.A.7.14) family.</text>
</comment>
<evidence type="ECO:0000256" key="6">
    <source>
        <dbReference type="ARBA" id="ARBA00023136"/>
    </source>
</evidence>
<evidence type="ECO:0000256" key="1">
    <source>
        <dbReference type="ARBA" id="ARBA00004370"/>
    </source>
</evidence>
<accession>A0A4Y7JXM0</accession>
<dbReference type="Gramene" id="RZC64741">
    <property type="protein sequence ID" value="RZC64741"/>
    <property type="gene ID" value="C5167_008426"/>
</dbReference>
<keyword evidence="6 7" id="KW-0472">Membrane</keyword>
<protein>
    <submittedName>
        <fullName evidence="8">Uncharacterized protein</fullName>
    </submittedName>
</protein>
<keyword evidence="9" id="KW-1185">Reference proteome</keyword>
<dbReference type="OMA" id="SHYLLML"/>
<feature type="transmembrane region" description="Helical" evidence="7">
    <location>
        <begin position="114"/>
        <end position="137"/>
    </location>
</feature>
<name>A0A4Y7JXM0_PAPSO</name>
<dbReference type="PANTHER" id="PTHR31376:SF105">
    <property type="entry name" value="PURINE PERMEASE-RELATED"/>
    <property type="match status" value="1"/>
</dbReference>
<gene>
    <name evidence="8" type="ORF">C5167_008426</name>
</gene>
<reference evidence="8 9" key="1">
    <citation type="journal article" date="2018" name="Science">
        <title>The opium poppy genome and morphinan production.</title>
        <authorList>
            <person name="Guo L."/>
            <person name="Winzer T."/>
            <person name="Yang X."/>
            <person name="Li Y."/>
            <person name="Ning Z."/>
            <person name="He Z."/>
            <person name="Teodor R."/>
            <person name="Lu Y."/>
            <person name="Bowser T.A."/>
            <person name="Graham I.A."/>
            <person name="Ye K."/>
        </authorList>
    </citation>
    <scope>NUCLEOTIDE SEQUENCE [LARGE SCALE GENOMIC DNA]</scope>
    <source>
        <strain evidence="9">cv. HN1</strain>
        <tissue evidence="8">Leaves</tissue>
    </source>
</reference>
<dbReference type="GO" id="GO:0016020">
    <property type="term" value="C:membrane"/>
    <property type="evidence" value="ECO:0007669"/>
    <property type="project" value="UniProtKB-SubCell"/>
</dbReference>
<dbReference type="Pfam" id="PF16913">
    <property type="entry name" value="PUNUT"/>
    <property type="match status" value="1"/>
</dbReference>
<organism evidence="8 9">
    <name type="scientific">Papaver somniferum</name>
    <name type="common">Opium poppy</name>
    <dbReference type="NCBI Taxonomy" id="3469"/>
    <lineage>
        <taxon>Eukaryota</taxon>
        <taxon>Viridiplantae</taxon>
        <taxon>Streptophyta</taxon>
        <taxon>Embryophyta</taxon>
        <taxon>Tracheophyta</taxon>
        <taxon>Spermatophyta</taxon>
        <taxon>Magnoliopsida</taxon>
        <taxon>Ranunculales</taxon>
        <taxon>Papaveraceae</taxon>
        <taxon>Papaveroideae</taxon>
        <taxon>Papaver</taxon>
    </lineage>
</organism>
<sequence length="179" mass="19678">KQIITVFVINAVVVMTLGSVLLGINTDGDRRIGVSKSHYLLMLEASAIYGLLMPLIELIFGEAIRNISYSILLQFQFILSLFATIVCIIAMLVNKDFQAIPREANDFELGKAKYYIIMVVNAIIWQLSVVGSVGLIFYTSSRFTGILGAVLVPFTGVATDIFYHESFTGLKGMALVLCL</sequence>
<feature type="transmembrane region" description="Helical" evidence="7">
    <location>
        <begin position="143"/>
        <end position="163"/>
    </location>
</feature>
<evidence type="ECO:0000256" key="2">
    <source>
        <dbReference type="ARBA" id="ARBA00006213"/>
    </source>
</evidence>
<evidence type="ECO:0000256" key="4">
    <source>
        <dbReference type="ARBA" id="ARBA00022692"/>
    </source>
</evidence>